<organism evidence="3 4">
    <name type="scientific">Caenorhabditis briggsae</name>
    <dbReference type="NCBI Taxonomy" id="6238"/>
    <lineage>
        <taxon>Eukaryota</taxon>
        <taxon>Metazoa</taxon>
        <taxon>Ecdysozoa</taxon>
        <taxon>Nematoda</taxon>
        <taxon>Chromadorea</taxon>
        <taxon>Rhabditida</taxon>
        <taxon>Rhabditina</taxon>
        <taxon>Rhabditomorpha</taxon>
        <taxon>Rhabditoidea</taxon>
        <taxon>Rhabditidae</taxon>
        <taxon>Peloderinae</taxon>
        <taxon>Caenorhabditis</taxon>
    </lineage>
</organism>
<evidence type="ECO:0000313" key="4">
    <source>
        <dbReference type="Proteomes" id="UP000829354"/>
    </source>
</evidence>
<accession>A0AAE9EXS4</accession>
<evidence type="ECO:0000256" key="2">
    <source>
        <dbReference type="SAM" id="MobiDB-lite"/>
    </source>
</evidence>
<protein>
    <submittedName>
        <fullName evidence="3">Uncharacterized protein</fullName>
    </submittedName>
</protein>
<reference evidence="3 4" key="1">
    <citation type="submission" date="2022-04" db="EMBL/GenBank/DDBJ databases">
        <title>Chromosome-level reference genomes for two strains of Caenorhabditis briggsae: an improved platform for comparative genomics.</title>
        <authorList>
            <person name="Stevens L."/>
            <person name="Andersen E."/>
        </authorList>
    </citation>
    <scope>NUCLEOTIDE SEQUENCE [LARGE SCALE GENOMIC DNA]</scope>
    <source>
        <strain evidence="3">VX34</strain>
        <tissue evidence="3">Whole-organism</tissue>
    </source>
</reference>
<dbReference type="AlphaFoldDB" id="A0AAE9EXS4"/>
<keyword evidence="1" id="KW-0175">Coiled coil</keyword>
<feature type="coiled-coil region" evidence="1">
    <location>
        <begin position="161"/>
        <end position="255"/>
    </location>
</feature>
<gene>
    <name evidence="3" type="ORF">L5515_012527</name>
</gene>
<dbReference type="EMBL" id="CP092623">
    <property type="protein sequence ID" value="UMM30788.1"/>
    <property type="molecule type" value="Genomic_DNA"/>
</dbReference>
<feature type="region of interest" description="Disordered" evidence="2">
    <location>
        <begin position="18"/>
        <end position="60"/>
    </location>
</feature>
<name>A0AAE9EXS4_CAEBR</name>
<keyword evidence="4" id="KW-1185">Reference proteome</keyword>
<proteinExistence type="predicted"/>
<dbReference type="Proteomes" id="UP000829354">
    <property type="component" value="Chromosome IV"/>
</dbReference>
<evidence type="ECO:0000256" key="1">
    <source>
        <dbReference type="SAM" id="Coils"/>
    </source>
</evidence>
<feature type="coiled-coil region" evidence="1">
    <location>
        <begin position="342"/>
        <end position="397"/>
    </location>
</feature>
<evidence type="ECO:0000313" key="3">
    <source>
        <dbReference type="EMBL" id="UMM30788.1"/>
    </source>
</evidence>
<sequence>MSKKLRLDEILKRLQTRLEEQNPEMFPKSFGMSKSSDSDDLESVDLKGLESDDDVNTGPKSLKIDMETKLQNLLKEQFPTLEQVLLVISSQLNHIQNENLNNFMDLWAELRQKSGEGADFNMVISEKELASMEISFKKKFEILKNDFEREKMAHKNTQFTLQKSQIELFAKNREIEKLQERIQELEKTENEQKSIKSLAEEFEKLKIAMLGDQEPSESARIEELEDLLEESDAKILDLQEELEDVKTKMFEVETENHHLKIETDELGGELESEIFRFSEKLEFANGKIKMMDLKIRNLRKDSDEKIQKLKHSEFKKVQEILKLHHRLQTEDFGSDHKVQESLKLLENQKNLEIAELKDMLSNQGKRFQLEVEEKMILEAKLQKLQTTLEKKNELSKKWAELSPSFESTRAALKEKLKTVPMSSNFPILQKTLDERALQAMLMEQMKILKIL</sequence>